<dbReference type="PROSITE" id="PS51253">
    <property type="entry name" value="HTH_CENPB"/>
    <property type="match status" value="1"/>
</dbReference>
<name>A0A177AQF3_9BILA</name>
<evidence type="ECO:0000256" key="1">
    <source>
        <dbReference type="ARBA" id="ARBA00023125"/>
    </source>
</evidence>
<dbReference type="InterPro" id="IPR006600">
    <property type="entry name" value="HTH_CenpB_DNA-bd_dom"/>
</dbReference>
<evidence type="ECO:0000259" key="2">
    <source>
        <dbReference type="PROSITE" id="PS51253"/>
    </source>
</evidence>
<dbReference type="OrthoDB" id="3229771at2759"/>
<dbReference type="Proteomes" id="UP000078046">
    <property type="component" value="Unassembled WGS sequence"/>
</dbReference>
<feature type="domain" description="HTH CENPB-type" evidence="2">
    <location>
        <begin position="62"/>
        <end position="122"/>
    </location>
</feature>
<dbReference type="AlphaFoldDB" id="A0A177AQF3"/>
<proteinExistence type="predicted"/>
<comment type="caution">
    <text evidence="3">The sequence shown here is derived from an EMBL/GenBank/DDBJ whole genome shotgun (WGS) entry which is preliminary data.</text>
</comment>
<protein>
    <recommendedName>
        <fullName evidence="2">HTH CENPB-type domain-containing protein</fullName>
    </recommendedName>
</protein>
<dbReference type="Gene3D" id="1.10.10.60">
    <property type="entry name" value="Homeodomain-like"/>
    <property type="match status" value="1"/>
</dbReference>
<evidence type="ECO:0000313" key="4">
    <source>
        <dbReference type="Proteomes" id="UP000078046"/>
    </source>
</evidence>
<keyword evidence="1" id="KW-0238">DNA-binding</keyword>
<keyword evidence="4" id="KW-1185">Reference proteome</keyword>
<dbReference type="InterPro" id="IPR009057">
    <property type="entry name" value="Homeodomain-like_sf"/>
</dbReference>
<dbReference type="SUPFAM" id="SSF46689">
    <property type="entry name" value="Homeodomain-like"/>
    <property type="match status" value="2"/>
</dbReference>
<dbReference type="Pfam" id="PF03221">
    <property type="entry name" value="HTH_Tnp_Tc5"/>
    <property type="match status" value="1"/>
</dbReference>
<dbReference type="GO" id="GO:0003677">
    <property type="term" value="F:DNA binding"/>
    <property type="evidence" value="ECO:0007669"/>
    <property type="project" value="UniProtKB-KW"/>
</dbReference>
<organism evidence="3 4">
    <name type="scientific">Intoshia linei</name>
    <dbReference type="NCBI Taxonomy" id="1819745"/>
    <lineage>
        <taxon>Eukaryota</taxon>
        <taxon>Metazoa</taxon>
        <taxon>Spiralia</taxon>
        <taxon>Lophotrochozoa</taxon>
        <taxon>Mesozoa</taxon>
        <taxon>Orthonectida</taxon>
        <taxon>Rhopaluridae</taxon>
        <taxon>Intoshia</taxon>
    </lineage>
</organism>
<reference evidence="3 4" key="1">
    <citation type="submission" date="2016-04" db="EMBL/GenBank/DDBJ databases">
        <title>The genome of Intoshia linei affirms orthonectids as highly simplified spiralians.</title>
        <authorList>
            <person name="Mikhailov K.V."/>
            <person name="Slusarev G.S."/>
            <person name="Nikitin M.A."/>
            <person name="Logacheva M.D."/>
            <person name="Penin A."/>
            <person name="Aleoshin V."/>
            <person name="Panchin Y.V."/>
        </authorList>
    </citation>
    <scope>NUCLEOTIDE SEQUENCE [LARGE SCALE GENOMIC DNA]</scope>
    <source>
        <strain evidence="3">Intl2013</strain>
        <tissue evidence="3">Whole animal</tissue>
    </source>
</reference>
<evidence type="ECO:0000313" key="3">
    <source>
        <dbReference type="EMBL" id="OAF63641.1"/>
    </source>
</evidence>
<gene>
    <name evidence="3" type="ORF">A3Q56_08628</name>
</gene>
<sequence>MKKNISLTEKLDIIKMIKEGISVKKSATKLNKSIHTIYNIKRNQSNIIDYFVQANVPEIIGKFKRMSKPQCENVEKQLYNWFAEQRSHDNSITEETLIVKAKSISKNDLSNERKNCEFSNGW</sequence>
<dbReference type="EMBL" id="LWCA01002923">
    <property type="protein sequence ID" value="OAF63641.1"/>
    <property type="molecule type" value="Genomic_DNA"/>
</dbReference>
<accession>A0A177AQF3</accession>